<dbReference type="PRINTS" id="PR00364">
    <property type="entry name" value="DISEASERSIST"/>
</dbReference>
<dbReference type="InterPro" id="IPR016032">
    <property type="entry name" value="Sig_transdc_resp-reg_C-effctor"/>
</dbReference>
<evidence type="ECO:0000259" key="6">
    <source>
        <dbReference type="PROSITE" id="PS51755"/>
    </source>
</evidence>
<keyword evidence="3 5" id="KW-0238">DNA-binding</keyword>
<dbReference type="InterPro" id="IPR036388">
    <property type="entry name" value="WH-like_DNA-bd_sf"/>
</dbReference>
<comment type="similarity">
    <text evidence="1">Belongs to the AfsR/DnrI/RedD regulatory family.</text>
</comment>
<evidence type="ECO:0000313" key="7">
    <source>
        <dbReference type="EMBL" id="GAA0228179.1"/>
    </source>
</evidence>
<feature type="domain" description="OmpR/PhoB-type" evidence="6">
    <location>
        <begin position="1"/>
        <end position="91"/>
    </location>
</feature>
<dbReference type="Proteomes" id="UP001500967">
    <property type="component" value="Unassembled WGS sequence"/>
</dbReference>
<dbReference type="Gene3D" id="1.25.40.10">
    <property type="entry name" value="Tetratricopeptide repeat domain"/>
    <property type="match status" value="1"/>
</dbReference>
<dbReference type="InterPro" id="IPR011990">
    <property type="entry name" value="TPR-like_helical_dom_sf"/>
</dbReference>
<sequence>MVRFTLLGPVRAITDAGDITLGSPQQRGLLSLLLLRNTPVPIDDVVDALWGPEPPPSAHSTVRTYAARLRQLLPGEDVELRRSASGYFVVRHRADVDVEQFDRLVRRARRARRAGDVDDAAATLRRALDLWAGPALGGVHADFVAGQRARLDESYRTAREQWFDAELALGRHEPICAELGAAVAERPMDARLTELWMTALHRCGRTVEALEAFRRLRTRLRRELGIEPGPELQRLHQRLLQGDEAVVRAATPPVRPDQTPPGIRDFTGRHAEIERLRRVLTEDGVALAGITGLGGAGKSTLAVHVAHLFADHFPDGRVHLDLRARTGQPMGVHEALGSLLRTVRPDVAVPDTVAERSALWRTVASGRRMLVVLDDADSSAQVEPLLPACAVIVTATRRLLRLPAVSWLRLGPLSDDESLALLGEIAGHHRGAAEPGPAAELVAACSGHPLSIRVAAARLLDRPMWTVERIMAQLDEDLREPVVMHEDCKIVDEPMRRAEGRLDAVAATVFRVGALAVTPFRDVDDVIAMTGLPRAETRAALEDLVDAHLLQAVSADTYWYSPLIQAFARRRAQQVEGTDRCRAALAGLVHA</sequence>
<dbReference type="CDD" id="cd15831">
    <property type="entry name" value="BTAD"/>
    <property type="match status" value="1"/>
</dbReference>
<evidence type="ECO:0000256" key="4">
    <source>
        <dbReference type="ARBA" id="ARBA00023163"/>
    </source>
</evidence>
<dbReference type="InterPro" id="IPR027417">
    <property type="entry name" value="P-loop_NTPase"/>
</dbReference>
<keyword evidence="4" id="KW-0804">Transcription</keyword>
<gene>
    <name evidence="7" type="ORF">GCM10009539_12000</name>
</gene>
<comment type="caution">
    <text evidence="7">The sequence shown here is derived from an EMBL/GenBank/DDBJ whole genome shotgun (WGS) entry which is preliminary data.</text>
</comment>
<dbReference type="SUPFAM" id="SSF48452">
    <property type="entry name" value="TPR-like"/>
    <property type="match status" value="1"/>
</dbReference>
<name>A0ABP3DD46_9ACTN</name>
<dbReference type="PANTHER" id="PTHR35807">
    <property type="entry name" value="TRANSCRIPTIONAL REGULATOR REDD-RELATED"/>
    <property type="match status" value="1"/>
</dbReference>
<dbReference type="SMART" id="SM01043">
    <property type="entry name" value="BTAD"/>
    <property type="match status" value="1"/>
</dbReference>
<organism evidence="7 8">
    <name type="scientific">Cryptosporangium japonicum</name>
    <dbReference type="NCBI Taxonomy" id="80872"/>
    <lineage>
        <taxon>Bacteria</taxon>
        <taxon>Bacillati</taxon>
        <taxon>Actinomycetota</taxon>
        <taxon>Actinomycetes</taxon>
        <taxon>Cryptosporangiales</taxon>
        <taxon>Cryptosporangiaceae</taxon>
        <taxon>Cryptosporangium</taxon>
    </lineage>
</organism>
<dbReference type="SUPFAM" id="SSF46894">
    <property type="entry name" value="C-terminal effector domain of the bipartite response regulators"/>
    <property type="match status" value="1"/>
</dbReference>
<evidence type="ECO:0000256" key="2">
    <source>
        <dbReference type="ARBA" id="ARBA00023015"/>
    </source>
</evidence>
<keyword evidence="2" id="KW-0805">Transcription regulation</keyword>
<dbReference type="SUPFAM" id="SSF52540">
    <property type="entry name" value="P-loop containing nucleoside triphosphate hydrolases"/>
    <property type="match status" value="1"/>
</dbReference>
<dbReference type="InterPro" id="IPR051677">
    <property type="entry name" value="AfsR-DnrI-RedD_regulator"/>
</dbReference>
<dbReference type="InterPro" id="IPR001867">
    <property type="entry name" value="OmpR/PhoB-type_DNA-bd"/>
</dbReference>
<dbReference type="Gene3D" id="1.10.10.10">
    <property type="entry name" value="Winged helix-like DNA-binding domain superfamily/Winged helix DNA-binding domain"/>
    <property type="match status" value="1"/>
</dbReference>
<feature type="DNA-binding region" description="OmpR/PhoB-type" evidence="5">
    <location>
        <begin position="1"/>
        <end position="91"/>
    </location>
</feature>
<evidence type="ECO:0000313" key="8">
    <source>
        <dbReference type="Proteomes" id="UP001500967"/>
    </source>
</evidence>
<dbReference type="EMBL" id="BAAAGX010000006">
    <property type="protein sequence ID" value="GAA0228179.1"/>
    <property type="molecule type" value="Genomic_DNA"/>
</dbReference>
<protein>
    <recommendedName>
        <fullName evidence="6">OmpR/PhoB-type domain-containing protein</fullName>
    </recommendedName>
</protein>
<dbReference type="RefSeq" id="WP_344647714.1">
    <property type="nucleotide sequence ID" value="NZ_BAAAGX010000006.1"/>
</dbReference>
<dbReference type="Gene3D" id="3.40.50.300">
    <property type="entry name" value="P-loop containing nucleotide triphosphate hydrolases"/>
    <property type="match status" value="1"/>
</dbReference>
<evidence type="ECO:0000256" key="3">
    <source>
        <dbReference type="ARBA" id="ARBA00023125"/>
    </source>
</evidence>
<reference evidence="8" key="1">
    <citation type="journal article" date="2019" name="Int. J. Syst. Evol. Microbiol.">
        <title>The Global Catalogue of Microorganisms (GCM) 10K type strain sequencing project: providing services to taxonomists for standard genome sequencing and annotation.</title>
        <authorList>
            <consortium name="The Broad Institute Genomics Platform"/>
            <consortium name="The Broad Institute Genome Sequencing Center for Infectious Disease"/>
            <person name="Wu L."/>
            <person name="Ma J."/>
        </authorList>
    </citation>
    <scope>NUCLEOTIDE SEQUENCE [LARGE SCALE GENOMIC DNA]</scope>
    <source>
        <strain evidence="8">JCM 10425</strain>
    </source>
</reference>
<dbReference type="Pfam" id="PF03704">
    <property type="entry name" value="BTAD"/>
    <property type="match status" value="1"/>
</dbReference>
<evidence type="ECO:0000256" key="5">
    <source>
        <dbReference type="PROSITE-ProRule" id="PRU01091"/>
    </source>
</evidence>
<accession>A0ABP3DD46</accession>
<evidence type="ECO:0000256" key="1">
    <source>
        <dbReference type="ARBA" id="ARBA00005820"/>
    </source>
</evidence>
<proteinExistence type="inferred from homology"/>
<dbReference type="PROSITE" id="PS51755">
    <property type="entry name" value="OMPR_PHOB"/>
    <property type="match status" value="1"/>
</dbReference>
<dbReference type="InterPro" id="IPR005158">
    <property type="entry name" value="BTAD"/>
</dbReference>
<keyword evidence="8" id="KW-1185">Reference proteome</keyword>
<dbReference type="PANTHER" id="PTHR35807:SF1">
    <property type="entry name" value="TRANSCRIPTIONAL REGULATOR REDD"/>
    <property type="match status" value="1"/>
</dbReference>